<evidence type="ECO:0000256" key="3">
    <source>
        <dbReference type="ARBA" id="ARBA00004556"/>
    </source>
</evidence>
<evidence type="ECO:0000259" key="20">
    <source>
        <dbReference type="PROSITE" id="PS50245"/>
    </source>
</evidence>
<evidence type="ECO:0000256" key="14">
    <source>
        <dbReference type="PROSITE-ProRule" id="PRU10141"/>
    </source>
</evidence>
<dbReference type="STRING" id="400682.A0A1X7VKP2"/>
<proteinExistence type="inferred from homology"/>
<dbReference type="PROSITE" id="PS50235">
    <property type="entry name" value="USP_3"/>
    <property type="match status" value="2"/>
</dbReference>
<dbReference type="PANTHER" id="PTHR11830">
    <property type="entry name" value="40S RIBOSOMAL PROTEIN S3A"/>
    <property type="match status" value="1"/>
</dbReference>
<evidence type="ECO:0000256" key="9">
    <source>
        <dbReference type="ARBA" id="ARBA00022723"/>
    </source>
</evidence>
<dbReference type="GO" id="GO:0046872">
    <property type="term" value="F:metal ion binding"/>
    <property type="evidence" value="ECO:0007669"/>
    <property type="project" value="UniProtKB-KW"/>
</dbReference>
<evidence type="ECO:0000256" key="17">
    <source>
        <dbReference type="SAM" id="Phobius"/>
    </source>
</evidence>
<feature type="coiled-coil region" evidence="15">
    <location>
        <begin position="556"/>
        <end position="675"/>
    </location>
</feature>
<dbReference type="eggNOG" id="KOG3556">
    <property type="taxonomic scope" value="Eukaryota"/>
</dbReference>
<keyword evidence="17" id="KW-1133">Transmembrane helix</keyword>
<dbReference type="GO" id="GO:0004843">
    <property type="term" value="F:cysteine-type deubiquitinase activity"/>
    <property type="evidence" value="ECO:0007669"/>
    <property type="project" value="UniProtKB-EC"/>
</dbReference>
<feature type="region of interest" description="Disordered" evidence="16">
    <location>
        <begin position="1"/>
        <end position="20"/>
    </location>
</feature>
<feature type="domain" description="Protein kinase" evidence="18">
    <location>
        <begin position="2055"/>
        <end position="2341"/>
    </location>
</feature>
<dbReference type="Pfam" id="PF06728">
    <property type="entry name" value="PIG-U"/>
    <property type="match status" value="1"/>
</dbReference>
<dbReference type="SUPFAM" id="SSF74924">
    <property type="entry name" value="Cap-Gly domain"/>
    <property type="match status" value="4"/>
</dbReference>
<evidence type="ECO:0000256" key="6">
    <source>
        <dbReference type="ARBA" id="ARBA00022490"/>
    </source>
</evidence>
<evidence type="ECO:0000256" key="15">
    <source>
        <dbReference type="SAM" id="Coils"/>
    </source>
</evidence>
<organism evidence="21">
    <name type="scientific">Amphimedon queenslandica</name>
    <name type="common">Sponge</name>
    <dbReference type="NCBI Taxonomy" id="400682"/>
    <lineage>
        <taxon>Eukaryota</taxon>
        <taxon>Metazoa</taxon>
        <taxon>Porifera</taxon>
        <taxon>Demospongiae</taxon>
        <taxon>Heteroscleromorpha</taxon>
        <taxon>Haplosclerida</taxon>
        <taxon>Niphatidae</taxon>
        <taxon>Amphimedon</taxon>
    </lineage>
</organism>
<feature type="domain" description="USP" evidence="19">
    <location>
        <begin position="1407"/>
        <end position="1722"/>
    </location>
</feature>
<feature type="domain" description="CAP-Gly" evidence="20">
    <location>
        <begin position="890"/>
        <end position="932"/>
    </location>
</feature>
<feature type="transmembrane region" description="Helical" evidence="17">
    <location>
        <begin position="2365"/>
        <end position="2384"/>
    </location>
</feature>
<keyword evidence="7" id="KW-0597">Phosphoprotein</keyword>
<feature type="binding site" evidence="14">
    <location>
        <position position="739"/>
    </location>
    <ligand>
        <name>ATP</name>
        <dbReference type="ChEBI" id="CHEBI:30616"/>
    </ligand>
</feature>
<dbReference type="GO" id="GO:0006508">
    <property type="term" value="P:proteolysis"/>
    <property type="evidence" value="ECO:0007669"/>
    <property type="project" value="UniProtKB-KW"/>
</dbReference>
<feature type="compositionally biased region" description="Low complexity" evidence="16">
    <location>
        <begin position="1256"/>
        <end position="1274"/>
    </location>
</feature>
<dbReference type="SUPFAM" id="SSF56112">
    <property type="entry name" value="Protein kinase-like (PK-like)"/>
    <property type="match status" value="1"/>
</dbReference>
<keyword evidence="11" id="KW-0378">Hydrolase</keyword>
<evidence type="ECO:0000256" key="10">
    <source>
        <dbReference type="ARBA" id="ARBA00022786"/>
    </source>
</evidence>
<protein>
    <recommendedName>
        <fullName evidence="5">ubiquitinyl hydrolase 1</fullName>
        <ecNumber evidence="5">3.4.19.12</ecNumber>
    </recommendedName>
</protein>
<dbReference type="SUPFAM" id="SSF54001">
    <property type="entry name" value="Cysteine proteinases"/>
    <property type="match status" value="2"/>
</dbReference>
<keyword evidence="14" id="KW-0547">Nucleotide-binding</keyword>
<evidence type="ECO:0000256" key="5">
    <source>
        <dbReference type="ARBA" id="ARBA00012759"/>
    </source>
</evidence>
<comment type="catalytic activity">
    <reaction evidence="1">
        <text>Thiol-dependent hydrolysis of ester, thioester, amide, peptide and isopeptide bonds formed by the C-terminal Gly of ubiquitin (a 76-residue protein attached to proteins as an intracellular targeting signal).</text>
        <dbReference type="EC" id="3.4.19.12"/>
    </reaction>
</comment>
<keyword evidence="12" id="KW-0788">Thiol protease</keyword>
<feature type="domain" description="USP" evidence="19">
    <location>
        <begin position="1828"/>
        <end position="2143"/>
    </location>
</feature>
<keyword evidence="10" id="KW-0833">Ubl conjugation pathway</keyword>
<dbReference type="Gene3D" id="3.90.70.10">
    <property type="entry name" value="Cysteine proteinases"/>
    <property type="match status" value="2"/>
</dbReference>
<dbReference type="InterPro" id="IPR036859">
    <property type="entry name" value="CAP-Gly_dom_sf"/>
</dbReference>
<keyword evidence="8" id="KW-0645">Protease</keyword>
<keyword evidence="17" id="KW-0472">Membrane</keyword>
<feature type="region of interest" description="Disordered" evidence="16">
    <location>
        <begin position="454"/>
        <end position="478"/>
    </location>
</feature>
<dbReference type="EnsemblMetazoa" id="Aqu2.1.40951_001">
    <property type="protein sequence ID" value="Aqu2.1.40951_001"/>
    <property type="gene ID" value="Aqu2.1.40951"/>
</dbReference>
<dbReference type="PROSITE" id="PS00109">
    <property type="entry name" value="PROTEIN_KINASE_TYR"/>
    <property type="match status" value="1"/>
</dbReference>
<dbReference type="Gene3D" id="3.30.200.20">
    <property type="entry name" value="Phosphorylase Kinase, domain 1"/>
    <property type="match status" value="1"/>
</dbReference>
<feature type="region of interest" description="Disordered" evidence="16">
    <location>
        <begin position="1162"/>
        <end position="1279"/>
    </location>
</feature>
<dbReference type="PROSITE" id="PS00107">
    <property type="entry name" value="PROTEIN_KINASE_ATP"/>
    <property type="match status" value="1"/>
</dbReference>
<feature type="region of interest" description="Disordered" evidence="16">
    <location>
        <begin position="201"/>
        <end position="221"/>
    </location>
</feature>
<evidence type="ECO:0000256" key="4">
    <source>
        <dbReference type="ARBA" id="ARBA00009085"/>
    </source>
</evidence>
<keyword evidence="17" id="KW-0812">Transmembrane</keyword>
<evidence type="ECO:0000256" key="8">
    <source>
        <dbReference type="ARBA" id="ARBA00022670"/>
    </source>
</evidence>
<keyword evidence="14" id="KW-0067">ATP-binding</keyword>
<dbReference type="InParanoid" id="A0A1X7VKP2"/>
<dbReference type="InterPro" id="IPR000719">
    <property type="entry name" value="Prot_kinase_dom"/>
</dbReference>
<dbReference type="InterPro" id="IPR001245">
    <property type="entry name" value="Ser-Thr/Tyr_kinase_cat_dom"/>
</dbReference>
<dbReference type="InterPro" id="IPR038765">
    <property type="entry name" value="Papain-like_cys_pep_sf"/>
</dbReference>
<evidence type="ECO:0000256" key="1">
    <source>
        <dbReference type="ARBA" id="ARBA00000707"/>
    </source>
</evidence>
<dbReference type="SMART" id="SM01052">
    <property type="entry name" value="CAP_GLY"/>
    <property type="match status" value="4"/>
</dbReference>
<dbReference type="GO" id="GO:0005813">
    <property type="term" value="C:centrosome"/>
    <property type="evidence" value="ECO:0007669"/>
    <property type="project" value="UniProtKB-SubCell"/>
</dbReference>
<evidence type="ECO:0000256" key="7">
    <source>
        <dbReference type="ARBA" id="ARBA00022553"/>
    </source>
</evidence>
<dbReference type="Pfam" id="PF01302">
    <property type="entry name" value="CAP_GLY"/>
    <property type="match status" value="4"/>
</dbReference>
<dbReference type="GO" id="GO:0048471">
    <property type="term" value="C:perinuclear region of cytoplasm"/>
    <property type="evidence" value="ECO:0007669"/>
    <property type="project" value="UniProtKB-SubCell"/>
</dbReference>
<dbReference type="InterPro" id="IPR028889">
    <property type="entry name" value="USP"/>
</dbReference>
<evidence type="ECO:0000256" key="13">
    <source>
        <dbReference type="ARBA" id="ARBA00022833"/>
    </source>
</evidence>
<comment type="subcellular location">
    <subcellularLocation>
        <location evidence="2">Cytoplasm</location>
        <location evidence="2">Cytoskeleton</location>
        <location evidence="2">Microtubule organizing center</location>
        <location evidence="2">Centrosome</location>
    </subcellularLocation>
    <subcellularLocation>
        <location evidence="3">Cytoplasm</location>
        <location evidence="3">Perinuclear region</location>
    </subcellularLocation>
</comment>
<dbReference type="OrthoDB" id="341578at2759"/>
<name>A0A1X7VKP2_AMPQE</name>
<evidence type="ECO:0000256" key="12">
    <source>
        <dbReference type="ARBA" id="ARBA00022807"/>
    </source>
</evidence>
<comment type="similarity">
    <text evidence="4">Belongs to the peptidase C19 family.</text>
</comment>
<sequence length="2386" mass="271731">MASMLLKEKSGHGQSREGEDPWECRVFKGEFVVQIPEKERRQIKGVTPNYRLYRDPEVVLFAELIDVVPLEEREIEYLQAVQPTSVRVKEYLNEVDKKMDLIVGDKVIFKLEIAPRTATASVNGTIRYIGPHPDSDGIVFGIEIDARDQAYRGKGTSNGSPYFTCGPNNAAFVAMDKIIKKQGAPPTRSGQQLPEHPVMEQPIRSQTSPAARSYVQAKPGTASGQSKGVYDRLKYFVKEAVFSVEEGGSFEAGDVFGHVSKFKEGDRVIIQTVKEEVVGGTVRWVGPIRVAKDMKVDPLPVVGIETVSFKNMAHNHSQVFLPEQLVLTVDEFRLQKQKDQAAKFQQGQKETKQDDATEAEKRLAAEFGMTVAEYRRQQQRYVDAAKQGKDDRKVCVAGDPEIRGEEEKWAAGGGMIGGDRGRGEGLNDLTDTIHVMNVGVPGTVIKDRIEEEERALEEMKSKQRQQHQENHEQQRGQCEDFQVIEGGIEESIAEDSYVHLSPNVSSYEQDNGRERGDRVRRDELTNVIQAVQFSGPEGISKERVEEERRAIEEIKTQRLKEEIHQLQTSIENLQLEKDTQQRRAQQQEQQWRNEKQQLLEEQERLREEVKQVQEQLETDKERLREENGHLKYEIGQLQYENKDLRREITDLREAHHELQQETEKKEQVQAQLQSQVGLFSIENMRLKGQVKQLEESSATDIKYWEVSYKQVLTNKDTLGSGGWGKVEVGLLHGQKVAVKMLHSDIKSLYYNQLVRREISMLAKVRHPNLLLFIAGVLDHPSGRELVIEQTKEEIPPIESVKPPPNYRLYRDDEYVVLHCGTMDVCPLGDKELEYLLAVEPTGVRLQEYVKSYDIKKEKLNLVIGDVVIFKLKVKPDAAPSIVKGIIRYIGPIQGKNGTHFGIEIQEQRYRGRGTSNGDPYFHCGSKDAIFVSMDKITKKSQYPIDEKSAATNATMITGDLTSILNVKEFKAEAVDVQGTRTDPNHKSKFKVGDRVVVKSVKDEVFNGTIKWVGTTRVGDKNLSTVAAVGVDVDKAFLSTDKHFPGMCLDITGSRGQEVFKVGFTHTRLLLPEALGIVLHVEDYAKQQQEARALKWEEEKAKKYGLSLEEYRSQREYIEKANKTQQTGGVVESKMEKMSESMMHIESGEPLSEKRLQQEERGFQLARQQSQHGGSDPAEYEVINGGEVKPVDNNYLDVRPYRTVPEGHQQSVNPVSEGLQRPSPKAHHEAGYTSLSSSDSKYYQRHSPGTNRHYLPGDSSDQYSSCGSSDQYSSGLPPPDPHHQFTIGSMLCIDTQRGDPLYGVVQWIGTVPDYPGTIAGVELERPLRDCTDGTWGGRRFFTCPYGRAYFCPLNNLKQDTRYMDEGQVPAHMRQDIDNPLAKYVSVTEEIDTIGSPDLFNQYIGDRPRGIQGHHNSCYLDSTVFGLFALSDSFDDLLFKEPTEEAGRKVKHYLWKGIINPLRKYGLARYESIMGLRDSLEEFGRMKGAKTDEKDPEEFLNLLFKEVLHIPPFLTIKRPFGIEKEFFIQLFFEIDPNNTEVPKTDKLIAQMFHEQNISFTRVPSKLLLQMPRFGKEFKMYSKIIPSLTLDVKPLMDPSARGGQKCKVCLRDSASSVCYTCPKDPFNITDRYVYYCSECDERVHQGHKGHRVEAVNINPGTSDATNFSKMELLSVICIEASHYVCYTRAGDKWLFHDSMADRLHDMYNIPRVVDVTAELQEWIYSRTAIQWIGTLPNFNETIAGLEMEKTVIGGTDGTVWDGRRFFSCPPGKGYFCPLNTLKQDTRYMDEGQVSAHMRQDIENPKYAPVTEVIDTIGSPDLFNQYIGDRPRGIQGHHNSCYLDSTVFGLFALSDSFDDLLFKEPTEEAGRKVKHYLWKGIINPLRKYGLARYESIMGLRDSLEEFGRIKGAKTDEKDPEEFLNLLFKEVLHIPPFLTIKRPFGIEKEFFIQLFFEIDPNDTEVPKTEKLIAQMFHEQNISFTRVPSKLLLQMPRFGKEFKMYNKIIPSLTLDVKPLMDPSTRGNQKCRLCLSDSVSSVCYTCPKEFFNITDRYVYYCSKCNERVHQGRKGHHVEAIDIRPGTSDATHFSKMELLSVICIETSHYVCYTRAGDKWLFHDSMADRLHDMYNVPRVVDVTAELQEWIYSRTARAVLDHPSGNPMIITEVMDTSLRSAYERKELTTDPGCRPVILSIMRDVAVGLNYLHCLPDPIIHRDVSSANVLLESKGHNKWKTKISDFGSAKFARAAVTEAPGAAVYSAPESIATLHRRTRKQTTKMDSYSYGVLLCEMITCHFPNAEKFETVKVSSPQLYELIVSCINEEPDKRPTMSEIILKLDRCIANNLLVPDFTPNVGLFWYFFMEMFDHFQVFFLCVFQINAFIHAIPLTIRF</sequence>
<dbReference type="PROSITE" id="PS50011">
    <property type="entry name" value="PROTEIN_KINASE_DOM"/>
    <property type="match status" value="1"/>
</dbReference>
<evidence type="ECO:0000256" key="11">
    <source>
        <dbReference type="ARBA" id="ARBA00022801"/>
    </source>
</evidence>
<evidence type="ECO:0000259" key="19">
    <source>
        <dbReference type="PROSITE" id="PS50235"/>
    </source>
</evidence>
<dbReference type="GO" id="GO:0005524">
    <property type="term" value="F:ATP binding"/>
    <property type="evidence" value="ECO:0007669"/>
    <property type="project" value="UniProtKB-UniRule"/>
</dbReference>
<dbReference type="Pfam" id="PF07714">
    <property type="entry name" value="PK_Tyr_Ser-Thr"/>
    <property type="match status" value="1"/>
</dbReference>
<dbReference type="EC" id="3.4.19.12" evidence="5"/>
<keyword evidence="9" id="KW-0479">Metal-binding</keyword>
<dbReference type="Pfam" id="PF00069">
    <property type="entry name" value="Pkinase"/>
    <property type="match status" value="1"/>
</dbReference>
<dbReference type="PROSITE" id="PS50245">
    <property type="entry name" value="CAP_GLY_2"/>
    <property type="match status" value="3"/>
</dbReference>
<keyword evidence="15" id="KW-0175">Coiled coil</keyword>
<evidence type="ECO:0000256" key="2">
    <source>
        <dbReference type="ARBA" id="ARBA00004300"/>
    </source>
</evidence>
<keyword evidence="13" id="KW-0862">Zinc</keyword>
<evidence type="ECO:0000256" key="16">
    <source>
        <dbReference type="SAM" id="MobiDB-lite"/>
    </source>
</evidence>
<accession>A0A1X7VKP2</accession>
<feature type="domain" description="CAP-Gly" evidence="20">
    <location>
        <begin position="1308"/>
        <end position="1358"/>
    </location>
</feature>
<dbReference type="InterPro" id="IPR011009">
    <property type="entry name" value="Kinase-like_dom_sf"/>
</dbReference>
<dbReference type="Gene3D" id="2.30.30.190">
    <property type="entry name" value="CAP Gly-rich-like domain"/>
    <property type="match status" value="3"/>
</dbReference>
<reference evidence="21" key="1">
    <citation type="submission" date="2017-05" db="UniProtKB">
        <authorList>
            <consortium name="EnsemblMetazoa"/>
        </authorList>
    </citation>
    <scope>IDENTIFICATION</scope>
</reference>
<evidence type="ECO:0000259" key="18">
    <source>
        <dbReference type="PROSITE" id="PS50011"/>
    </source>
</evidence>
<dbReference type="InterPro" id="IPR017441">
    <property type="entry name" value="Protein_kinase_ATP_BS"/>
</dbReference>
<evidence type="ECO:0000313" key="21">
    <source>
        <dbReference type="EnsemblMetazoa" id="Aqu2.1.40951_001"/>
    </source>
</evidence>
<dbReference type="GO" id="GO:0004672">
    <property type="term" value="F:protein kinase activity"/>
    <property type="evidence" value="ECO:0007669"/>
    <property type="project" value="InterPro"/>
</dbReference>
<dbReference type="Gene3D" id="1.10.510.10">
    <property type="entry name" value="Transferase(Phosphotransferase) domain 1"/>
    <property type="match status" value="1"/>
</dbReference>
<feature type="domain" description="CAP-Gly" evidence="20">
    <location>
        <begin position="130"/>
        <end position="174"/>
    </location>
</feature>
<keyword evidence="6" id="KW-0963">Cytoplasm</keyword>
<dbReference type="InterPro" id="IPR000938">
    <property type="entry name" value="CAP-Gly_domain"/>
</dbReference>
<dbReference type="InterPro" id="IPR008266">
    <property type="entry name" value="Tyr_kinase_AS"/>
</dbReference>